<evidence type="ECO:0000313" key="2">
    <source>
        <dbReference type="EMBL" id="MFC7337136.1"/>
    </source>
</evidence>
<dbReference type="InterPro" id="IPR052204">
    <property type="entry name" value="PpiC/parvulin_rotamase"/>
</dbReference>
<dbReference type="InterPro" id="IPR036873">
    <property type="entry name" value="Rhodanese-like_dom_sf"/>
</dbReference>
<dbReference type="SMART" id="SM00450">
    <property type="entry name" value="RHOD"/>
    <property type="match status" value="1"/>
</dbReference>
<dbReference type="Proteomes" id="UP001596472">
    <property type="component" value="Unassembled WGS sequence"/>
</dbReference>
<feature type="domain" description="Rhodanese" evidence="1">
    <location>
        <begin position="28"/>
        <end position="117"/>
    </location>
</feature>
<accession>A0ABW2L6G0</accession>
<dbReference type="CDD" id="cd00158">
    <property type="entry name" value="RHOD"/>
    <property type="match status" value="1"/>
</dbReference>
<keyword evidence="3" id="KW-1185">Reference proteome</keyword>
<proteinExistence type="predicted"/>
<dbReference type="SUPFAM" id="SSF52821">
    <property type="entry name" value="Rhodanese/Cell cycle control phosphatase"/>
    <property type="match status" value="1"/>
</dbReference>
<dbReference type="InterPro" id="IPR001763">
    <property type="entry name" value="Rhodanese-like_dom"/>
</dbReference>
<dbReference type="RefSeq" id="WP_379711176.1">
    <property type="nucleotide sequence ID" value="NZ_JBHTBS010000003.1"/>
</dbReference>
<evidence type="ECO:0000259" key="1">
    <source>
        <dbReference type="PROSITE" id="PS50206"/>
    </source>
</evidence>
<dbReference type="Gene3D" id="3.40.250.10">
    <property type="entry name" value="Rhodanese-like domain"/>
    <property type="match status" value="1"/>
</dbReference>
<organism evidence="2 3">
    <name type="scientific">Haloferula chungangensis</name>
    <dbReference type="NCBI Taxonomy" id="1048331"/>
    <lineage>
        <taxon>Bacteria</taxon>
        <taxon>Pseudomonadati</taxon>
        <taxon>Verrucomicrobiota</taxon>
        <taxon>Verrucomicrobiia</taxon>
        <taxon>Verrucomicrobiales</taxon>
        <taxon>Verrucomicrobiaceae</taxon>
        <taxon>Haloferula</taxon>
    </lineage>
</organism>
<name>A0ABW2L6G0_9BACT</name>
<dbReference type="PROSITE" id="PS50206">
    <property type="entry name" value="RHODANESE_3"/>
    <property type="match status" value="1"/>
</dbReference>
<comment type="caution">
    <text evidence="2">The sequence shown here is derived from an EMBL/GenBank/DDBJ whole genome shotgun (WGS) entry which is preliminary data.</text>
</comment>
<dbReference type="Pfam" id="PF00581">
    <property type="entry name" value="Rhodanese"/>
    <property type="match status" value="1"/>
</dbReference>
<dbReference type="EMBL" id="JBHTBS010000003">
    <property type="protein sequence ID" value="MFC7337136.1"/>
    <property type="molecule type" value="Genomic_DNA"/>
</dbReference>
<evidence type="ECO:0000313" key="3">
    <source>
        <dbReference type="Proteomes" id="UP001596472"/>
    </source>
</evidence>
<sequence>MSDFGLPDPEYVFELKVEDVLGLAPAIAEGTIQLIDCREQDEWDFNHLPHAQFAPLSNFPYAAEAIVAEGKPCVVYCHHGIRSLRAADWLRSKGLQQAWSMTGGIDLWSERIDPGVPKY</sequence>
<gene>
    <name evidence="2" type="ORF">ACFQY0_08100</name>
</gene>
<dbReference type="PANTHER" id="PTHR43629">
    <property type="entry name" value="PEPTIDYL-PROLYL CIS-TRANS ISOMERASE"/>
    <property type="match status" value="1"/>
</dbReference>
<reference evidence="3" key="1">
    <citation type="journal article" date="2019" name="Int. J. Syst. Evol. Microbiol.">
        <title>The Global Catalogue of Microorganisms (GCM) 10K type strain sequencing project: providing services to taxonomists for standard genome sequencing and annotation.</title>
        <authorList>
            <consortium name="The Broad Institute Genomics Platform"/>
            <consortium name="The Broad Institute Genome Sequencing Center for Infectious Disease"/>
            <person name="Wu L."/>
            <person name="Ma J."/>
        </authorList>
    </citation>
    <scope>NUCLEOTIDE SEQUENCE [LARGE SCALE GENOMIC DNA]</scope>
    <source>
        <strain evidence="3">CGMCC 4.1467</strain>
    </source>
</reference>
<protein>
    <submittedName>
        <fullName evidence="2">Rhodanese-like domain-containing protein</fullName>
    </submittedName>
</protein>
<dbReference type="PANTHER" id="PTHR43629:SF2">
    <property type="entry name" value="RHODANESE-LIKE_PPIC DOMAIN-CONTAINING PROTEIN 12, CHLOROPLASTIC"/>
    <property type="match status" value="1"/>
</dbReference>